<dbReference type="AlphaFoldDB" id="A0A5B8RFF5"/>
<reference evidence="5" key="1">
    <citation type="submission" date="2019-06" db="EMBL/GenBank/DDBJ databases">
        <authorList>
            <person name="Murdoch R.W."/>
            <person name="Fathepure B."/>
        </authorList>
    </citation>
    <scope>NUCLEOTIDE SEQUENCE</scope>
</reference>
<gene>
    <name evidence="5" type="primary">mmgB</name>
    <name evidence="5" type="ORF">KBTEX_03665</name>
</gene>
<name>A0A5B8RFF5_9ZZZZ</name>
<keyword evidence="2 5" id="KW-0560">Oxidoreductase</keyword>
<dbReference type="Gene3D" id="3.40.50.720">
    <property type="entry name" value="NAD(P)-binding Rossmann-like Domain"/>
    <property type="match status" value="1"/>
</dbReference>
<evidence type="ECO:0000256" key="2">
    <source>
        <dbReference type="ARBA" id="ARBA00023002"/>
    </source>
</evidence>
<dbReference type="InterPro" id="IPR013328">
    <property type="entry name" value="6PGD_dom2"/>
</dbReference>
<dbReference type="SUPFAM" id="SSF51735">
    <property type="entry name" value="NAD(P)-binding Rossmann-fold domains"/>
    <property type="match status" value="1"/>
</dbReference>
<dbReference type="InterPro" id="IPR006108">
    <property type="entry name" value="3HC_DH_C"/>
</dbReference>
<sequence>MHFFNPVPVMPLVEVIRARQTADKVVETVEALARDLGKTPVRIGDSPGFAVNRILIPMINEAAFVVEEGVATAEAVDEAMRLGANHPIGPLALADMIGVDVVVAIMEVLQQGLDEAKYRPCPLLRRLVDEGHLGRKSGRGFYEYPPKGR</sequence>
<evidence type="ECO:0000256" key="1">
    <source>
        <dbReference type="ARBA" id="ARBA00009463"/>
    </source>
</evidence>
<dbReference type="EC" id="1.1.1.157" evidence="5"/>
<feature type="domain" description="3-hydroxyacyl-CoA dehydrogenase NAD binding" evidence="4">
    <location>
        <begin position="1"/>
        <end position="45"/>
    </location>
</feature>
<dbReference type="PANTHER" id="PTHR48075">
    <property type="entry name" value="3-HYDROXYACYL-COA DEHYDROGENASE FAMILY PROTEIN"/>
    <property type="match status" value="1"/>
</dbReference>
<dbReference type="InterPro" id="IPR006180">
    <property type="entry name" value="3-OHacyl-CoA_DH_CS"/>
</dbReference>
<proteinExistence type="inferred from homology"/>
<dbReference type="PANTHER" id="PTHR48075:SF5">
    <property type="entry name" value="3-HYDROXYBUTYRYL-COA DEHYDROGENASE"/>
    <property type="match status" value="1"/>
</dbReference>
<dbReference type="GO" id="GO:0070403">
    <property type="term" value="F:NAD+ binding"/>
    <property type="evidence" value="ECO:0007669"/>
    <property type="project" value="InterPro"/>
</dbReference>
<dbReference type="GO" id="GO:0006635">
    <property type="term" value="P:fatty acid beta-oxidation"/>
    <property type="evidence" value="ECO:0007669"/>
    <property type="project" value="TreeGrafter"/>
</dbReference>
<dbReference type="Pfam" id="PF00725">
    <property type="entry name" value="3HCDH"/>
    <property type="match status" value="1"/>
</dbReference>
<dbReference type="Gene3D" id="1.10.1040.10">
    <property type="entry name" value="N-(1-d-carboxylethyl)-l-norvaline Dehydrogenase, domain 2"/>
    <property type="match status" value="1"/>
</dbReference>
<dbReference type="SUPFAM" id="SSF48179">
    <property type="entry name" value="6-phosphogluconate dehydrogenase C-terminal domain-like"/>
    <property type="match status" value="1"/>
</dbReference>
<feature type="domain" description="3-hydroxyacyl-CoA dehydrogenase C-terminal" evidence="3">
    <location>
        <begin position="48"/>
        <end position="144"/>
    </location>
</feature>
<accession>A0A5B8RFF5</accession>
<evidence type="ECO:0000259" key="4">
    <source>
        <dbReference type="Pfam" id="PF02737"/>
    </source>
</evidence>
<dbReference type="InterPro" id="IPR008927">
    <property type="entry name" value="6-PGluconate_DH-like_C_sf"/>
</dbReference>
<protein>
    <submittedName>
        <fullName evidence="5">Putative 3-hydroxybutyryl-CoA dehydrogenase</fullName>
        <ecNumber evidence="5">1.1.1.157</ecNumber>
    </submittedName>
</protein>
<dbReference type="Pfam" id="PF02737">
    <property type="entry name" value="3HCDH_N"/>
    <property type="match status" value="1"/>
</dbReference>
<evidence type="ECO:0000259" key="3">
    <source>
        <dbReference type="Pfam" id="PF00725"/>
    </source>
</evidence>
<organism evidence="5">
    <name type="scientific">uncultured organism</name>
    <dbReference type="NCBI Taxonomy" id="155900"/>
    <lineage>
        <taxon>unclassified sequences</taxon>
        <taxon>environmental samples</taxon>
    </lineage>
</organism>
<dbReference type="EMBL" id="MN079228">
    <property type="protein sequence ID" value="QEA07316.1"/>
    <property type="molecule type" value="Genomic_DNA"/>
</dbReference>
<dbReference type="GO" id="GO:0008691">
    <property type="term" value="F:3-hydroxybutyryl-CoA dehydrogenase activity"/>
    <property type="evidence" value="ECO:0007669"/>
    <property type="project" value="UniProtKB-EC"/>
</dbReference>
<evidence type="ECO:0000313" key="5">
    <source>
        <dbReference type="EMBL" id="QEA07316.1"/>
    </source>
</evidence>
<dbReference type="PROSITE" id="PS00067">
    <property type="entry name" value="3HCDH"/>
    <property type="match status" value="1"/>
</dbReference>
<comment type="similarity">
    <text evidence="1">Belongs to the 3-hydroxyacyl-CoA dehydrogenase family.</text>
</comment>
<dbReference type="InterPro" id="IPR006176">
    <property type="entry name" value="3-OHacyl-CoA_DH_NAD-bd"/>
</dbReference>
<dbReference type="InterPro" id="IPR036291">
    <property type="entry name" value="NAD(P)-bd_dom_sf"/>
</dbReference>